<evidence type="ECO:0000259" key="1">
    <source>
        <dbReference type="SMART" id="SM00858"/>
    </source>
</evidence>
<dbReference type="Pfam" id="PF16976">
    <property type="entry name" value="RcpC"/>
    <property type="match status" value="1"/>
</dbReference>
<protein>
    <submittedName>
        <fullName evidence="2">Pilus assembly protein CpaB</fullName>
    </submittedName>
</protein>
<feature type="domain" description="SAF" evidence="1">
    <location>
        <begin position="41"/>
        <end position="103"/>
    </location>
</feature>
<dbReference type="AlphaFoldDB" id="A0A4V2EYI2"/>
<dbReference type="RefSeq" id="WP_165399986.1">
    <property type="nucleotide sequence ID" value="NZ_SGWX01000001.1"/>
</dbReference>
<evidence type="ECO:0000313" key="3">
    <source>
        <dbReference type="Proteomes" id="UP000293852"/>
    </source>
</evidence>
<evidence type="ECO:0000313" key="2">
    <source>
        <dbReference type="EMBL" id="RZS63080.1"/>
    </source>
</evidence>
<accession>A0A4V2EYI2</accession>
<dbReference type="Pfam" id="PF08666">
    <property type="entry name" value="SAF"/>
    <property type="match status" value="1"/>
</dbReference>
<dbReference type="SMART" id="SM00858">
    <property type="entry name" value="SAF"/>
    <property type="match status" value="1"/>
</dbReference>
<comment type="caution">
    <text evidence="2">The sequence shown here is derived from an EMBL/GenBank/DDBJ whole genome shotgun (WGS) entry which is preliminary data.</text>
</comment>
<gene>
    <name evidence="2" type="ORF">EV386_3438</name>
</gene>
<reference evidence="2 3" key="1">
    <citation type="submission" date="2019-02" db="EMBL/GenBank/DDBJ databases">
        <title>Sequencing the genomes of 1000 actinobacteria strains.</title>
        <authorList>
            <person name="Klenk H.-P."/>
        </authorList>
    </citation>
    <scope>NUCLEOTIDE SEQUENCE [LARGE SCALE GENOMIC DNA]</scope>
    <source>
        <strain evidence="2 3">DSM 16932</strain>
    </source>
</reference>
<proteinExistence type="predicted"/>
<dbReference type="Proteomes" id="UP000293852">
    <property type="component" value="Unassembled WGS sequence"/>
</dbReference>
<organism evidence="2 3">
    <name type="scientific">Xylanimonas ulmi</name>
    <dbReference type="NCBI Taxonomy" id="228973"/>
    <lineage>
        <taxon>Bacteria</taxon>
        <taxon>Bacillati</taxon>
        <taxon>Actinomycetota</taxon>
        <taxon>Actinomycetes</taxon>
        <taxon>Micrococcales</taxon>
        <taxon>Promicromonosporaceae</taxon>
        <taxon>Xylanimonas</taxon>
    </lineage>
</organism>
<dbReference type="NCBIfam" id="TIGR03177">
    <property type="entry name" value="pilus_cpaB"/>
    <property type="match status" value="1"/>
</dbReference>
<sequence length="234" mass="24736">MNPRKRRGVLLLTLTGVCAIAVFLGVMSYVGSVSSQVGPMTSVVRLARDVEAYQPIEPDMLEEVDVPERWVADGTVSDVAATAGLVAAAPYRKGATVQAGMLIPRPGVQPGYREVAIIVDAETGVAGKVSPGDHVDIIATVAGSQQEERPRSELWVSNALVLEVGLPTDTEREGLDGTFTSTQGVPVTFALTTQDALRLAYGESFSVKLRLALRGAGDDEPTPEGERVFTVEGT</sequence>
<dbReference type="InterPro" id="IPR017592">
    <property type="entry name" value="Pilus_assmbl_Flp-typ_CpaB"/>
</dbReference>
<dbReference type="EMBL" id="SGWX01000001">
    <property type="protein sequence ID" value="RZS63080.1"/>
    <property type="molecule type" value="Genomic_DNA"/>
</dbReference>
<keyword evidence="3" id="KW-1185">Reference proteome</keyword>
<dbReference type="InterPro" id="IPR013974">
    <property type="entry name" value="SAF"/>
</dbReference>
<dbReference type="InterPro" id="IPR031571">
    <property type="entry name" value="RcpC_dom"/>
</dbReference>
<dbReference type="CDD" id="cd11614">
    <property type="entry name" value="SAF_CpaB_FlgA_like"/>
    <property type="match status" value="1"/>
</dbReference>
<name>A0A4V2EYI2_9MICO</name>